<dbReference type="GO" id="GO:0016491">
    <property type="term" value="F:oxidoreductase activity"/>
    <property type="evidence" value="ECO:0007669"/>
    <property type="project" value="InterPro"/>
</dbReference>
<dbReference type="SUPFAM" id="SSF54909">
    <property type="entry name" value="Dimeric alpha+beta barrel"/>
    <property type="match status" value="1"/>
</dbReference>
<organism evidence="2 3">
    <name type="scientific">Ephemeroptericola cinctiostellae</name>
    <dbReference type="NCBI Taxonomy" id="2268024"/>
    <lineage>
        <taxon>Bacteria</taxon>
        <taxon>Pseudomonadati</taxon>
        <taxon>Pseudomonadota</taxon>
        <taxon>Betaproteobacteria</taxon>
        <taxon>Burkholderiales</taxon>
        <taxon>Burkholderiaceae</taxon>
        <taxon>Ephemeroptericola</taxon>
    </lineage>
</organism>
<dbReference type="KEGG" id="hyf:DTO96_101367"/>
<dbReference type="InterPro" id="IPR011008">
    <property type="entry name" value="Dimeric_a/b-barrel"/>
</dbReference>
<dbReference type="Pfam" id="PF07110">
    <property type="entry name" value="EthD"/>
    <property type="match status" value="1"/>
</dbReference>
<reference evidence="3" key="1">
    <citation type="submission" date="2018-07" db="EMBL/GenBank/DDBJ databases">
        <authorList>
            <person name="Kim H."/>
        </authorList>
    </citation>
    <scope>NUCLEOTIDE SEQUENCE [LARGE SCALE GENOMIC DNA]</scope>
    <source>
        <strain evidence="3">F02</strain>
    </source>
</reference>
<sequence length="107" mass="11867">MARMVVIYKTPKNPAKFDEHYFNIHIPMAKQLPGLKRYEVSKGAIVALAGATDPYLIGTLHFDSLDAIKEAFASECGRACAADRRVLAPNDDDVQMFLFDNLDAYSA</sequence>
<dbReference type="InterPro" id="IPR009799">
    <property type="entry name" value="EthD_dom"/>
</dbReference>
<dbReference type="RefSeq" id="WP_114562808.1">
    <property type="nucleotide sequence ID" value="NZ_CP031124.1"/>
</dbReference>
<dbReference type="OrthoDB" id="5343971at2"/>
<evidence type="ECO:0000259" key="1">
    <source>
        <dbReference type="Pfam" id="PF07110"/>
    </source>
</evidence>
<dbReference type="NCBIfam" id="TIGR02118">
    <property type="entry name" value="EthD family reductase"/>
    <property type="match status" value="1"/>
</dbReference>
<dbReference type="Gene3D" id="3.30.70.100">
    <property type="match status" value="1"/>
</dbReference>
<dbReference type="EMBL" id="CP031124">
    <property type="protein sequence ID" value="AXF85636.1"/>
    <property type="molecule type" value="Genomic_DNA"/>
</dbReference>
<dbReference type="Proteomes" id="UP000252182">
    <property type="component" value="Chromosome"/>
</dbReference>
<feature type="domain" description="EthD" evidence="1">
    <location>
        <begin position="13"/>
        <end position="86"/>
    </location>
</feature>
<evidence type="ECO:0000313" key="3">
    <source>
        <dbReference type="Proteomes" id="UP000252182"/>
    </source>
</evidence>
<keyword evidence="3" id="KW-1185">Reference proteome</keyword>
<accession>A0A345DB98</accession>
<protein>
    <recommendedName>
        <fullName evidence="1">EthD domain-containing protein</fullName>
    </recommendedName>
</protein>
<dbReference type="AlphaFoldDB" id="A0A345DB98"/>
<name>A0A345DB98_9BURK</name>
<gene>
    <name evidence="2" type="ORF">DTO96_101367</name>
</gene>
<evidence type="ECO:0000313" key="2">
    <source>
        <dbReference type="EMBL" id="AXF85636.1"/>
    </source>
</evidence>
<proteinExistence type="predicted"/>